<protein>
    <submittedName>
        <fullName evidence="1">Uncharacterized protein</fullName>
    </submittedName>
</protein>
<accession>A0A2P2L7Z7</accession>
<reference evidence="1" key="1">
    <citation type="submission" date="2018-02" db="EMBL/GenBank/DDBJ databases">
        <title>Rhizophora mucronata_Transcriptome.</title>
        <authorList>
            <person name="Meera S.P."/>
            <person name="Sreeshan A."/>
            <person name="Augustine A."/>
        </authorList>
    </citation>
    <scope>NUCLEOTIDE SEQUENCE</scope>
    <source>
        <tissue evidence="1">Leaf</tissue>
    </source>
</reference>
<evidence type="ECO:0000313" key="1">
    <source>
        <dbReference type="EMBL" id="MBX14075.1"/>
    </source>
</evidence>
<sequence length="61" mass="6930">MNTSDSVPIYNTPNNQKERISLGTTTIDLSSLHLTTWMWKANKIYAIHNTPVKQENLLNAT</sequence>
<dbReference type="EMBL" id="GGEC01033591">
    <property type="protein sequence ID" value="MBX14075.1"/>
    <property type="molecule type" value="Transcribed_RNA"/>
</dbReference>
<name>A0A2P2L7Z7_RHIMU</name>
<dbReference type="AlphaFoldDB" id="A0A2P2L7Z7"/>
<proteinExistence type="predicted"/>
<organism evidence="1">
    <name type="scientific">Rhizophora mucronata</name>
    <name type="common">Asiatic mangrove</name>
    <dbReference type="NCBI Taxonomy" id="61149"/>
    <lineage>
        <taxon>Eukaryota</taxon>
        <taxon>Viridiplantae</taxon>
        <taxon>Streptophyta</taxon>
        <taxon>Embryophyta</taxon>
        <taxon>Tracheophyta</taxon>
        <taxon>Spermatophyta</taxon>
        <taxon>Magnoliopsida</taxon>
        <taxon>eudicotyledons</taxon>
        <taxon>Gunneridae</taxon>
        <taxon>Pentapetalae</taxon>
        <taxon>rosids</taxon>
        <taxon>fabids</taxon>
        <taxon>Malpighiales</taxon>
        <taxon>Rhizophoraceae</taxon>
        <taxon>Rhizophora</taxon>
    </lineage>
</organism>